<dbReference type="RefSeq" id="WP_105332427.1">
    <property type="nucleotide sequence ID" value="NZ_PUHY01000014.1"/>
</dbReference>
<dbReference type="PANTHER" id="PTHR44858:SF1">
    <property type="entry name" value="UDP-N-ACETYLGLUCOSAMINE--PEPTIDE N-ACETYLGLUCOSAMINYLTRANSFERASE SPINDLY-RELATED"/>
    <property type="match status" value="1"/>
</dbReference>
<evidence type="ECO:0000256" key="1">
    <source>
        <dbReference type="ARBA" id="ARBA00022737"/>
    </source>
</evidence>
<dbReference type="PROSITE" id="PS50005">
    <property type="entry name" value="TPR"/>
    <property type="match status" value="3"/>
</dbReference>
<dbReference type="InterPro" id="IPR013105">
    <property type="entry name" value="TPR_2"/>
</dbReference>
<dbReference type="SUPFAM" id="SSF48452">
    <property type="entry name" value="TPR-like"/>
    <property type="match status" value="2"/>
</dbReference>
<proteinExistence type="predicted"/>
<protein>
    <submittedName>
        <fullName evidence="5">Uncharacterized protein</fullName>
    </submittedName>
</protein>
<keyword evidence="4" id="KW-0175">Coiled coil</keyword>
<comment type="caution">
    <text evidence="5">The sequence shown here is derived from an EMBL/GenBank/DDBJ whole genome shotgun (WGS) entry which is preliminary data.</text>
</comment>
<name>A0A2S8FEF0_9BACT</name>
<dbReference type="InterPro" id="IPR050498">
    <property type="entry name" value="Ycf3"/>
</dbReference>
<feature type="coiled-coil region" evidence="4">
    <location>
        <begin position="67"/>
        <end position="103"/>
    </location>
</feature>
<dbReference type="EMBL" id="PUHY01000014">
    <property type="protein sequence ID" value="PQO30522.1"/>
    <property type="molecule type" value="Genomic_DNA"/>
</dbReference>
<evidence type="ECO:0000256" key="3">
    <source>
        <dbReference type="PROSITE-ProRule" id="PRU00339"/>
    </source>
</evidence>
<dbReference type="Pfam" id="PF13181">
    <property type="entry name" value="TPR_8"/>
    <property type="match status" value="1"/>
</dbReference>
<dbReference type="Pfam" id="PF07719">
    <property type="entry name" value="TPR_2"/>
    <property type="match status" value="1"/>
</dbReference>
<evidence type="ECO:0000256" key="2">
    <source>
        <dbReference type="ARBA" id="ARBA00022803"/>
    </source>
</evidence>
<dbReference type="OrthoDB" id="278818at2"/>
<dbReference type="Proteomes" id="UP000238322">
    <property type="component" value="Unassembled WGS sequence"/>
</dbReference>
<evidence type="ECO:0000313" key="5">
    <source>
        <dbReference type="EMBL" id="PQO30522.1"/>
    </source>
</evidence>
<evidence type="ECO:0000313" key="6">
    <source>
        <dbReference type="Proteomes" id="UP000238322"/>
    </source>
</evidence>
<dbReference type="Pfam" id="PF13432">
    <property type="entry name" value="TPR_16"/>
    <property type="match status" value="1"/>
</dbReference>
<dbReference type="PANTHER" id="PTHR44858">
    <property type="entry name" value="TETRATRICOPEPTIDE REPEAT PROTEIN 6"/>
    <property type="match status" value="1"/>
</dbReference>
<organism evidence="5 6">
    <name type="scientific">Blastopirellula marina</name>
    <dbReference type="NCBI Taxonomy" id="124"/>
    <lineage>
        <taxon>Bacteria</taxon>
        <taxon>Pseudomonadati</taxon>
        <taxon>Planctomycetota</taxon>
        <taxon>Planctomycetia</taxon>
        <taxon>Pirellulales</taxon>
        <taxon>Pirellulaceae</taxon>
        <taxon>Blastopirellula</taxon>
    </lineage>
</organism>
<dbReference type="AlphaFoldDB" id="A0A2S8FEF0"/>
<evidence type="ECO:0000256" key="4">
    <source>
        <dbReference type="SAM" id="Coils"/>
    </source>
</evidence>
<dbReference type="Gene3D" id="1.25.40.10">
    <property type="entry name" value="Tetratricopeptide repeat domain"/>
    <property type="match status" value="3"/>
</dbReference>
<feature type="repeat" description="TPR" evidence="3">
    <location>
        <begin position="346"/>
        <end position="379"/>
    </location>
</feature>
<keyword evidence="1" id="KW-0677">Repeat</keyword>
<accession>A0A2S8FEF0</accession>
<dbReference type="SMART" id="SM00028">
    <property type="entry name" value="TPR"/>
    <property type="match status" value="8"/>
</dbReference>
<keyword evidence="2 3" id="KW-0802">TPR repeat</keyword>
<gene>
    <name evidence="5" type="ORF">C5Y83_24505</name>
</gene>
<feature type="repeat" description="TPR" evidence="3">
    <location>
        <begin position="138"/>
        <end position="171"/>
    </location>
</feature>
<dbReference type="InterPro" id="IPR019734">
    <property type="entry name" value="TPR_rpt"/>
</dbReference>
<dbReference type="InterPro" id="IPR011990">
    <property type="entry name" value="TPR-like_helical_dom_sf"/>
</dbReference>
<feature type="repeat" description="TPR" evidence="3">
    <location>
        <begin position="172"/>
        <end position="205"/>
    </location>
</feature>
<reference evidence="5 6" key="1">
    <citation type="submission" date="2018-02" db="EMBL/GenBank/DDBJ databases">
        <title>Comparative genomes isolates from brazilian mangrove.</title>
        <authorList>
            <person name="Araujo J.E."/>
            <person name="Taketani R.G."/>
            <person name="Silva M.C.P."/>
            <person name="Loureco M.V."/>
            <person name="Andreote F.D."/>
        </authorList>
    </citation>
    <scope>NUCLEOTIDE SEQUENCE [LARGE SCALE GENOMIC DNA]</scope>
    <source>
        <strain evidence="5 6">Hex-1 MGV</strain>
    </source>
</reference>
<sequence>MSESVYRLPLRFLTYSLLGIGLLSMDASAIVVAADCSPGKEESLSAVEAAVGPWKLKPGGSAEDPNKDAELQRIAAKQAQAERQRQEKQLEEITEKLREDADDAELWLLRASLNENLGNRQAAISDLTEAIEIQGSSAETLIRRGYLWQKENKFKKAEDDMNRAVMRDPHNAETSFAEGKIYLEQWRPVQAQASFNRAIGIDPKHHQARYCRAYVILGSQHEPQALEIAKDDLSQVIQHDPDNLLARYHHARALFALRDYAAASEEATYVLNRDPSMVCMYRVRAVFHSEAGKYESAIADATKYIELSPDKSSAAKLRATIFFEMHAYAKSIEDWDKYLAANPKDVNAYYYRGVALENTRRFSEAAANWTKAIELEPKNADWFHYRAFAKWRSGQIQNALADLTAGIDLAPNDSDLYATRAFVYRNMHEFAKARVDQLKMKALEQGKGRAEQNQLQEITVKKQLATHTTKMVAKLLQGQPLSENDFQESSEHEAWGELWLNALTLALRDSQPDQHERLLQGFRSLAKYTSLNPLPPEETKQAQEALADLAADTKIESLQNEANIISRVLGVLSEVNDPSYTASSPDEITQWRFRYPSDESGRPGIFIASQEEFIIWDEYKNWRENANIKRWGRFRELKRTSEFVELFDTKRGLWIRLAPTEAKWSFDHENWELVGKGQFVDE</sequence>